<sequence>MNEYALPAIAILVGVGALCQWVAWRVRLPAIIFLLLVGILVGPVLNLFDPQQLFGELFFPFISLSVAIILFEGSLTLKFKEIFGLQRVVRNMVSIGMLVTWMITALATHFALDISWQISFLFGAITVVTGPTVIIPMLRTVRPKASVANILRWEGIVIDPIGASLAVLVYEFIISGGGHVAFGHALMVLSQIVIVGMLMGAGCGYMFGLALRRHWLPEYLHSIVTLGLVLLSFVASNMLHEESGLVTVTVMGIWLANMKDVDTDEILNFKESLSILLISMLFIMLAARLEVASFKALGWSALWVFLAIQFLARPLSIVVSTIGSTLTWPERHLLAWIAPRGIVAAAISALFALRLVDVGFAGAEMLVPLTFLVIIGTVLLQSTTARIIALWLGVAEPEPKGFLIVGASIVGRDIGKALMNSGFRVQLAATSWDDATTAKLEGLPTYHGNLMSEHAERHLDFVGIGRLLALSSYDSVNMAAVLHYRMELGKDNVYMLQSKSGDVEKVKQIPAYRRGKLLFSEGVTYSTLAAKLKSGGVIKVTKLTESFSFDNLHDVHGEDLIPLFAIDPRENIQMFTQEKSIDPGAGWSVISLVPNPSPS</sequence>
<feature type="domain" description="Cation/H+ exchanger transmembrane" evidence="10">
    <location>
        <begin position="18"/>
        <end position="390"/>
    </location>
</feature>
<dbReference type="PANTHER" id="PTHR32507:SF0">
    <property type="entry name" value="NA(+)_H(+) ANTIPORTER 2-RELATED"/>
    <property type="match status" value="1"/>
</dbReference>
<feature type="transmembrane region" description="Helical" evidence="9">
    <location>
        <begin position="185"/>
        <end position="207"/>
    </location>
</feature>
<feature type="transmembrane region" description="Helical" evidence="9">
    <location>
        <begin position="118"/>
        <end position="138"/>
    </location>
</feature>
<dbReference type="STRING" id="37625.SAMN05660420_00386"/>
<dbReference type="EMBL" id="FNQN01000001">
    <property type="protein sequence ID" value="SDZ80248.1"/>
    <property type="molecule type" value="Genomic_DNA"/>
</dbReference>
<evidence type="ECO:0000256" key="3">
    <source>
        <dbReference type="ARBA" id="ARBA00022449"/>
    </source>
</evidence>
<gene>
    <name evidence="11" type="ORF">SAMN05660420_00386</name>
</gene>
<evidence type="ECO:0000256" key="1">
    <source>
        <dbReference type="ARBA" id="ARBA00004651"/>
    </source>
</evidence>
<reference evidence="11 12" key="1">
    <citation type="submission" date="2016-10" db="EMBL/GenBank/DDBJ databases">
        <authorList>
            <person name="de Groot N.N."/>
        </authorList>
    </citation>
    <scope>NUCLEOTIDE SEQUENCE [LARGE SCALE GENOMIC DNA]</scope>
    <source>
        <strain evidence="11 12">DSM 7343</strain>
    </source>
</reference>
<keyword evidence="12" id="KW-1185">Reference proteome</keyword>
<evidence type="ECO:0000256" key="9">
    <source>
        <dbReference type="SAM" id="Phobius"/>
    </source>
</evidence>
<feature type="transmembrane region" description="Helical" evidence="9">
    <location>
        <begin position="301"/>
        <end position="321"/>
    </location>
</feature>
<dbReference type="Pfam" id="PF00999">
    <property type="entry name" value="Na_H_Exchanger"/>
    <property type="match status" value="1"/>
</dbReference>
<dbReference type="AlphaFoldDB" id="A0A1H3W1P8"/>
<feature type="transmembrane region" description="Helical" evidence="9">
    <location>
        <begin position="92"/>
        <end position="112"/>
    </location>
</feature>
<feature type="transmembrane region" description="Helical" evidence="9">
    <location>
        <begin position="333"/>
        <end position="353"/>
    </location>
</feature>
<evidence type="ECO:0000256" key="5">
    <source>
        <dbReference type="ARBA" id="ARBA00022692"/>
    </source>
</evidence>
<evidence type="ECO:0000256" key="2">
    <source>
        <dbReference type="ARBA" id="ARBA00022448"/>
    </source>
</evidence>
<evidence type="ECO:0000313" key="12">
    <source>
        <dbReference type="Proteomes" id="UP000199409"/>
    </source>
</evidence>
<evidence type="ECO:0000259" key="10">
    <source>
        <dbReference type="Pfam" id="PF00999"/>
    </source>
</evidence>
<keyword evidence="3" id="KW-0050">Antiport</keyword>
<feature type="transmembrane region" description="Helical" evidence="9">
    <location>
        <begin position="359"/>
        <end position="380"/>
    </location>
</feature>
<evidence type="ECO:0000256" key="6">
    <source>
        <dbReference type="ARBA" id="ARBA00022989"/>
    </source>
</evidence>
<keyword evidence="6 9" id="KW-1133">Transmembrane helix</keyword>
<feature type="transmembrane region" description="Helical" evidence="9">
    <location>
        <begin position="150"/>
        <end position="173"/>
    </location>
</feature>
<dbReference type="GO" id="GO:1902600">
    <property type="term" value="P:proton transmembrane transport"/>
    <property type="evidence" value="ECO:0007669"/>
    <property type="project" value="InterPro"/>
</dbReference>
<feature type="transmembrane region" description="Helical" evidence="9">
    <location>
        <begin position="54"/>
        <end position="71"/>
    </location>
</feature>
<keyword evidence="8 9" id="KW-0472">Membrane</keyword>
<evidence type="ECO:0000313" key="11">
    <source>
        <dbReference type="EMBL" id="SDZ80248.1"/>
    </source>
</evidence>
<name>A0A1H3W1P8_9BACT</name>
<dbReference type="OrthoDB" id="9810759at2"/>
<keyword evidence="5 9" id="KW-0812">Transmembrane</keyword>
<feature type="transmembrane region" description="Helical" evidence="9">
    <location>
        <begin position="219"/>
        <end position="238"/>
    </location>
</feature>
<comment type="subcellular location">
    <subcellularLocation>
        <location evidence="1">Cell membrane</location>
        <topology evidence="1">Multi-pass membrane protein</topology>
    </subcellularLocation>
</comment>
<feature type="transmembrane region" description="Helical" evidence="9">
    <location>
        <begin position="31"/>
        <end position="48"/>
    </location>
</feature>
<feature type="transmembrane region" description="Helical" evidence="9">
    <location>
        <begin position="6"/>
        <end position="24"/>
    </location>
</feature>
<evidence type="ECO:0000256" key="8">
    <source>
        <dbReference type="ARBA" id="ARBA00023136"/>
    </source>
</evidence>
<evidence type="ECO:0000256" key="4">
    <source>
        <dbReference type="ARBA" id="ARBA00022475"/>
    </source>
</evidence>
<dbReference type="InterPro" id="IPR006153">
    <property type="entry name" value="Cation/H_exchanger_TM"/>
</dbReference>
<dbReference type="RefSeq" id="WP_092344239.1">
    <property type="nucleotide sequence ID" value="NZ_FNQN01000001.1"/>
</dbReference>
<dbReference type="GO" id="GO:0015297">
    <property type="term" value="F:antiporter activity"/>
    <property type="evidence" value="ECO:0007669"/>
    <property type="project" value="UniProtKB-KW"/>
</dbReference>
<proteinExistence type="predicted"/>
<dbReference type="Gene3D" id="1.20.1530.20">
    <property type="match status" value="1"/>
</dbReference>
<dbReference type="InterPro" id="IPR038770">
    <property type="entry name" value="Na+/solute_symporter_sf"/>
</dbReference>
<dbReference type="PANTHER" id="PTHR32507">
    <property type="entry name" value="NA(+)/H(+) ANTIPORTER 1"/>
    <property type="match status" value="1"/>
</dbReference>
<feature type="transmembrane region" description="Helical" evidence="9">
    <location>
        <begin position="273"/>
        <end position="289"/>
    </location>
</feature>
<keyword evidence="4" id="KW-1003">Cell membrane</keyword>
<accession>A0A1H3W1P8</accession>
<protein>
    <submittedName>
        <fullName evidence="11">Sodium/proton antiporter, CPA1 family</fullName>
    </submittedName>
</protein>
<dbReference type="GO" id="GO:0005886">
    <property type="term" value="C:plasma membrane"/>
    <property type="evidence" value="ECO:0007669"/>
    <property type="project" value="UniProtKB-SubCell"/>
</dbReference>
<organism evidence="11 12">
    <name type="scientific">Desulfuromusa kysingii</name>
    <dbReference type="NCBI Taxonomy" id="37625"/>
    <lineage>
        <taxon>Bacteria</taxon>
        <taxon>Pseudomonadati</taxon>
        <taxon>Thermodesulfobacteriota</taxon>
        <taxon>Desulfuromonadia</taxon>
        <taxon>Desulfuromonadales</taxon>
        <taxon>Geopsychrobacteraceae</taxon>
        <taxon>Desulfuromusa</taxon>
    </lineage>
</organism>
<keyword evidence="2" id="KW-0813">Transport</keyword>
<keyword evidence="7" id="KW-0406">Ion transport</keyword>
<dbReference type="Proteomes" id="UP000199409">
    <property type="component" value="Unassembled WGS sequence"/>
</dbReference>
<evidence type="ECO:0000256" key="7">
    <source>
        <dbReference type="ARBA" id="ARBA00023065"/>
    </source>
</evidence>